<feature type="compositionally biased region" description="Acidic residues" evidence="1">
    <location>
        <begin position="482"/>
        <end position="502"/>
    </location>
</feature>
<dbReference type="GO" id="GO:0001156">
    <property type="term" value="F:TFIIIC-class transcription factor complex binding"/>
    <property type="evidence" value="ECO:0007669"/>
    <property type="project" value="TreeGrafter"/>
</dbReference>
<feature type="compositionally biased region" description="Basic and acidic residues" evidence="1">
    <location>
        <begin position="286"/>
        <end position="297"/>
    </location>
</feature>
<evidence type="ECO:0000313" key="4">
    <source>
        <dbReference type="Proteomes" id="UP000762676"/>
    </source>
</evidence>
<feature type="compositionally biased region" description="Basic and acidic residues" evidence="1">
    <location>
        <begin position="398"/>
        <end position="412"/>
    </location>
</feature>
<dbReference type="CDD" id="cd00167">
    <property type="entry name" value="SANT"/>
    <property type="match status" value="1"/>
</dbReference>
<feature type="compositionally biased region" description="Polar residues" evidence="1">
    <location>
        <begin position="130"/>
        <end position="156"/>
    </location>
</feature>
<sequence length="833" mass="90404">MSGRRPRLVIKPNIRPGAAKITPVSKPKPPETVAHSKTHQTPSSTVEKSNKLVVENENQTEREERVKQSTPAEGTLSNVTTLITEVKTNDPELGHKGLQPEPERELEISLQNALSTTGTHREGEDLTENVAESSETLTSFKTPKLPASQQQASSAGKTVLDINKEVEDRPGQTKPGNVEVAEEKKGDQSIDLDESEASVASSLEPDHERQAEVEETPGKKPRRHKSRKPKLEALPSRDKSPDRQKMKMSDLVLWNPERNFLPSKPKKKKIAKDENRPNSPEESMSVDDKANATKESENAALPAPQVMIGPDGNVVLNTESLLISTPEKGDHSRSKIIVEEDDDDRYLNTNSYRKNYKKKLWSEEETDKFFIGLSMCGTDFSLLTKLLTNRSRRELKNKFRREEKYNRPRVDKSLSNMRQYDPTVFVEKPPPPPKPKEKKPAKTVKSTSTKAPESALKESKISTKKEQPAPKKKAKKRKQPESSEDEEDDWGPEYDEIDEEEEMAARLPAYSKKSQRKMATAGEGEEENEMGRIDQSLSALVSGPVTPGSAMINEPGAQSFTTSSAASMRKDGVAPQIPKTRSGIQAIPGTTQVQIEVSGVQAPVQGMLIPSHMVPSLAPQLGLGDGALGGRVQVLLVHEESADGSLVHVYIIPEDDSSASTSQGSEAAPNPAAGSASSTAQVLHNTEALSGGYKQTPPSFQHQRGRTSLQHGVSATPSLSLPSVHHPQVVGSMPASSHTQTQGGHPGTLGADQCIATCINTAAVSEENIILTSNGDKDTSGDGPTGNNNSLADVLSEAQEVLAVLGSHPGEDQEFAAVGKVEINTSGWQQNKQ</sequence>
<feature type="compositionally biased region" description="Polar residues" evidence="1">
    <location>
        <begin position="696"/>
        <end position="721"/>
    </location>
</feature>
<organism evidence="3 4">
    <name type="scientific">Elysia marginata</name>
    <dbReference type="NCBI Taxonomy" id="1093978"/>
    <lineage>
        <taxon>Eukaryota</taxon>
        <taxon>Metazoa</taxon>
        <taxon>Spiralia</taxon>
        <taxon>Lophotrochozoa</taxon>
        <taxon>Mollusca</taxon>
        <taxon>Gastropoda</taxon>
        <taxon>Heterobranchia</taxon>
        <taxon>Euthyneura</taxon>
        <taxon>Panpulmonata</taxon>
        <taxon>Sacoglossa</taxon>
        <taxon>Placobranchoidea</taxon>
        <taxon>Plakobranchidae</taxon>
        <taxon>Elysia</taxon>
    </lineage>
</organism>
<accession>A0AAV4JPR0</accession>
<feature type="region of interest" description="Disordered" evidence="1">
    <location>
        <begin position="398"/>
        <end position="531"/>
    </location>
</feature>
<dbReference type="EMBL" id="BMAT01007037">
    <property type="protein sequence ID" value="GFS24752.1"/>
    <property type="molecule type" value="Genomic_DNA"/>
</dbReference>
<feature type="region of interest" description="Disordered" evidence="1">
    <location>
        <begin position="772"/>
        <end position="791"/>
    </location>
</feature>
<feature type="compositionally biased region" description="Basic and acidic residues" evidence="1">
    <location>
        <begin position="229"/>
        <end position="248"/>
    </location>
</feature>
<comment type="caution">
    <text evidence="3">The sequence shown here is derived from an EMBL/GenBank/DDBJ whole genome shotgun (WGS) entry which is preliminary data.</text>
</comment>
<proteinExistence type="predicted"/>
<dbReference type="InterPro" id="IPR001005">
    <property type="entry name" value="SANT/Myb"/>
</dbReference>
<dbReference type="GO" id="GO:0070898">
    <property type="term" value="P:RNA polymerase III preinitiation complex assembly"/>
    <property type="evidence" value="ECO:0007669"/>
    <property type="project" value="TreeGrafter"/>
</dbReference>
<evidence type="ECO:0000259" key="2">
    <source>
        <dbReference type="SMART" id="SM00717"/>
    </source>
</evidence>
<reference evidence="3 4" key="1">
    <citation type="journal article" date="2021" name="Elife">
        <title>Chloroplast acquisition without the gene transfer in kleptoplastic sea slugs, Plakobranchus ocellatus.</title>
        <authorList>
            <person name="Maeda T."/>
            <person name="Takahashi S."/>
            <person name="Yoshida T."/>
            <person name="Shimamura S."/>
            <person name="Takaki Y."/>
            <person name="Nagai Y."/>
            <person name="Toyoda A."/>
            <person name="Suzuki Y."/>
            <person name="Arimoto A."/>
            <person name="Ishii H."/>
            <person name="Satoh N."/>
            <person name="Nishiyama T."/>
            <person name="Hasebe M."/>
            <person name="Maruyama T."/>
            <person name="Minagawa J."/>
            <person name="Obokata J."/>
            <person name="Shigenobu S."/>
        </authorList>
    </citation>
    <scope>NUCLEOTIDE SEQUENCE [LARGE SCALE GENOMIC DNA]</scope>
</reference>
<feature type="domain" description="Myb-like" evidence="2">
    <location>
        <begin position="357"/>
        <end position="405"/>
    </location>
</feature>
<feature type="compositionally biased region" description="Basic residues" evidence="1">
    <location>
        <begin position="219"/>
        <end position="228"/>
    </location>
</feature>
<name>A0AAV4JPR0_9GAST</name>
<feature type="compositionally biased region" description="Basic and acidic residues" evidence="1">
    <location>
        <begin position="204"/>
        <end position="218"/>
    </location>
</feature>
<feature type="region of interest" description="Disordered" evidence="1">
    <location>
        <begin position="1"/>
        <end position="76"/>
    </location>
</feature>
<dbReference type="PANTHER" id="PTHR22929">
    <property type="entry name" value="RNA POLYMERASE III TRANSCRIPTION INITIATION FACTOR B"/>
    <property type="match status" value="1"/>
</dbReference>
<evidence type="ECO:0000256" key="1">
    <source>
        <dbReference type="SAM" id="MobiDB-lite"/>
    </source>
</evidence>
<dbReference type="InterPro" id="IPR009057">
    <property type="entry name" value="Homeodomain-like_sf"/>
</dbReference>
<dbReference type="SMART" id="SM00717">
    <property type="entry name" value="SANT"/>
    <property type="match status" value="1"/>
</dbReference>
<feature type="compositionally biased region" description="Basic and acidic residues" evidence="1">
    <location>
        <begin position="162"/>
        <end position="171"/>
    </location>
</feature>
<dbReference type="Pfam" id="PF15963">
    <property type="entry name" value="Myb_DNA-bind_7"/>
    <property type="match status" value="1"/>
</dbReference>
<feature type="compositionally biased region" description="Polar residues" evidence="1">
    <location>
        <begin position="734"/>
        <end position="743"/>
    </location>
</feature>
<dbReference type="Proteomes" id="UP000762676">
    <property type="component" value="Unassembled WGS sequence"/>
</dbReference>
<gene>
    <name evidence="3" type="ORF">ElyMa_003424100</name>
</gene>
<feature type="region of interest" description="Disordered" evidence="1">
    <location>
        <begin position="111"/>
        <end position="306"/>
    </location>
</feature>
<feature type="region of interest" description="Disordered" evidence="1">
    <location>
        <begin position="656"/>
        <end position="748"/>
    </location>
</feature>
<feature type="compositionally biased region" description="Basic and acidic residues" evidence="1">
    <location>
        <begin position="455"/>
        <end position="469"/>
    </location>
</feature>
<dbReference type="GO" id="GO:0000126">
    <property type="term" value="C:transcription factor TFIIIB complex"/>
    <property type="evidence" value="ECO:0007669"/>
    <property type="project" value="TreeGrafter"/>
</dbReference>
<dbReference type="Gene3D" id="1.10.10.60">
    <property type="entry name" value="Homeodomain-like"/>
    <property type="match status" value="1"/>
</dbReference>
<dbReference type="SUPFAM" id="SSF46689">
    <property type="entry name" value="Homeodomain-like"/>
    <property type="match status" value="1"/>
</dbReference>
<dbReference type="AlphaFoldDB" id="A0AAV4JPR0"/>
<dbReference type="InterPro" id="IPR039467">
    <property type="entry name" value="TFIIIB_B''_Myb"/>
</dbReference>
<feature type="compositionally biased region" description="Low complexity" evidence="1">
    <location>
        <begin position="664"/>
        <end position="680"/>
    </location>
</feature>
<dbReference type="PANTHER" id="PTHR22929:SF0">
    <property type="entry name" value="TRANSCRIPTION FACTOR TFIIIB COMPONENT B'' HOMOLOG"/>
    <property type="match status" value="1"/>
</dbReference>
<evidence type="ECO:0000313" key="3">
    <source>
        <dbReference type="EMBL" id="GFS24752.1"/>
    </source>
</evidence>
<protein>
    <submittedName>
        <fullName evidence="3">Transcription factor TFIIIB component B'' homolog</fullName>
    </submittedName>
</protein>
<keyword evidence="4" id="KW-1185">Reference proteome</keyword>